<accession>A0A843AEE5</accession>
<dbReference type="InterPro" id="IPR029060">
    <property type="entry name" value="PIN-like_dom_sf"/>
</dbReference>
<dbReference type="RefSeq" id="WP_052332168.1">
    <property type="nucleotide sequence ID" value="NZ_JADIIN010000017.1"/>
</dbReference>
<protein>
    <submittedName>
        <fullName evidence="2">Type II toxin-antitoxin system VapC family toxin</fullName>
    </submittedName>
</protein>
<evidence type="ECO:0000313" key="2">
    <source>
        <dbReference type="EMBL" id="MBF4468141.1"/>
    </source>
</evidence>
<dbReference type="GO" id="GO:0016075">
    <property type="term" value="P:rRNA catabolic process"/>
    <property type="evidence" value="ECO:0007669"/>
    <property type="project" value="TreeGrafter"/>
</dbReference>
<dbReference type="CDD" id="cd09854">
    <property type="entry name" value="PIN_VapC-like"/>
    <property type="match status" value="1"/>
</dbReference>
<evidence type="ECO:0000313" key="3">
    <source>
        <dbReference type="Proteomes" id="UP000658733"/>
    </source>
</evidence>
<sequence length="131" mass="15392">MIFIDTNFFIGFFIKTDFWFERASEIIKEIPIEERIICQAVLNEIITLIGMKSDVKTCKKVYNYLKDTCTIFNENSIPNINDKIIETYINFNGDLSFTDSTIIESMKELGITKIISFDKDFDKVNEIERIY</sequence>
<dbReference type="EMBL" id="JADIIN010000017">
    <property type="protein sequence ID" value="MBF4468141.1"/>
    <property type="molecule type" value="Genomic_DNA"/>
</dbReference>
<dbReference type="GO" id="GO:0004521">
    <property type="term" value="F:RNA endonuclease activity"/>
    <property type="evidence" value="ECO:0007669"/>
    <property type="project" value="InterPro"/>
</dbReference>
<dbReference type="AlphaFoldDB" id="A0A843AEE5"/>
<name>A0A843AEE5_METAZ</name>
<comment type="caution">
    <text evidence="2">The sequence shown here is derived from an EMBL/GenBank/DDBJ whole genome shotgun (WGS) entry which is preliminary data.</text>
</comment>
<dbReference type="Gene3D" id="3.40.50.1010">
    <property type="entry name" value="5'-nuclease"/>
    <property type="match status" value="1"/>
</dbReference>
<dbReference type="SUPFAM" id="SSF88723">
    <property type="entry name" value="PIN domain-like"/>
    <property type="match status" value="1"/>
</dbReference>
<organism evidence="2 3">
    <name type="scientific">Methanobrevibacter arboriphilus</name>
    <dbReference type="NCBI Taxonomy" id="39441"/>
    <lineage>
        <taxon>Archaea</taxon>
        <taxon>Methanobacteriati</taxon>
        <taxon>Methanobacteriota</taxon>
        <taxon>Methanomada group</taxon>
        <taxon>Methanobacteria</taxon>
        <taxon>Methanobacteriales</taxon>
        <taxon>Methanobacteriaceae</taxon>
        <taxon>Methanobrevibacter</taxon>
    </lineage>
</organism>
<dbReference type="Proteomes" id="UP000658733">
    <property type="component" value="Unassembled WGS sequence"/>
</dbReference>
<proteinExistence type="predicted"/>
<dbReference type="PANTHER" id="PTHR42188:SF1">
    <property type="entry name" value="23S RRNA-SPECIFIC ENDONUCLEASE VAPC20"/>
    <property type="match status" value="1"/>
</dbReference>
<dbReference type="PANTHER" id="PTHR42188">
    <property type="entry name" value="23S RRNA-SPECIFIC ENDONUCLEASE VAPC20"/>
    <property type="match status" value="1"/>
</dbReference>
<gene>
    <name evidence="2" type="ORF">ISP01_01920</name>
</gene>
<dbReference type="InterPro" id="IPR002716">
    <property type="entry name" value="PIN_dom"/>
</dbReference>
<reference evidence="2" key="1">
    <citation type="submission" date="2020-10" db="EMBL/GenBank/DDBJ databases">
        <title>Dehalococcoides mccartyi of a TCE/Cr reducing biochatode.</title>
        <authorList>
            <person name="Matturro B."/>
        </authorList>
    </citation>
    <scope>NUCLEOTIDE SEQUENCE</scope>
    <source>
        <strain evidence="2">Bin4</strain>
    </source>
</reference>
<dbReference type="SMART" id="SM00670">
    <property type="entry name" value="PINc"/>
    <property type="match status" value="1"/>
</dbReference>
<dbReference type="Pfam" id="PF01850">
    <property type="entry name" value="PIN"/>
    <property type="match status" value="1"/>
</dbReference>
<dbReference type="InterPro" id="IPR039018">
    <property type="entry name" value="VapC20-like"/>
</dbReference>
<feature type="domain" description="PIN" evidence="1">
    <location>
        <begin position="1"/>
        <end position="123"/>
    </location>
</feature>
<evidence type="ECO:0000259" key="1">
    <source>
        <dbReference type="SMART" id="SM00670"/>
    </source>
</evidence>